<dbReference type="GO" id="GO:0051536">
    <property type="term" value="F:iron-sulfur cluster binding"/>
    <property type="evidence" value="ECO:0007669"/>
    <property type="project" value="UniProtKB-KW"/>
</dbReference>
<dbReference type="InterPro" id="IPR006249">
    <property type="entry name" value="Aconitase/IRP2"/>
</dbReference>
<dbReference type="InterPro" id="IPR036008">
    <property type="entry name" value="Aconitase_4Fe-4S_dom"/>
</dbReference>
<feature type="non-terminal residue" evidence="6">
    <location>
        <position position="128"/>
    </location>
</feature>
<protein>
    <submittedName>
        <fullName evidence="6">Aconitase/3-isopropylmalate dehydratase large subunit, alpha/beta/alpha domain protein</fullName>
        <ecNumber evidence="6">4.2.1.-</ecNumber>
    </submittedName>
</protein>
<dbReference type="AlphaFoldDB" id="T1BIZ1"/>
<feature type="domain" description="Aconitase/3-isopropylmalate dehydratase large subunit alpha/beta/alpha" evidence="5">
    <location>
        <begin position="1"/>
        <end position="128"/>
    </location>
</feature>
<proteinExistence type="predicted"/>
<feature type="region of interest" description="Disordered" evidence="4">
    <location>
        <begin position="27"/>
        <end position="54"/>
    </location>
</feature>
<dbReference type="InterPro" id="IPR018136">
    <property type="entry name" value="Aconitase_4Fe-4S_BS"/>
</dbReference>
<gene>
    <name evidence="6" type="ORF">B1B_03472</name>
</gene>
<dbReference type="PROSITE" id="PS00450">
    <property type="entry name" value="ACONITASE_1"/>
    <property type="match status" value="1"/>
</dbReference>
<reference evidence="6" key="1">
    <citation type="submission" date="2013-08" db="EMBL/GenBank/DDBJ databases">
        <authorList>
            <person name="Mendez C."/>
            <person name="Richter M."/>
            <person name="Ferrer M."/>
            <person name="Sanchez J."/>
        </authorList>
    </citation>
    <scope>NUCLEOTIDE SEQUENCE</scope>
</reference>
<dbReference type="GO" id="GO:0046872">
    <property type="term" value="F:metal ion binding"/>
    <property type="evidence" value="ECO:0007669"/>
    <property type="project" value="UniProtKB-KW"/>
</dbReference>
<dbReference type="EMBL" id="AUZY01002133">
    <property type="protein sequence ID" value="EQD72961.1"/>
    <property type="molecule type" value="Genomic_DNA"/>
</dbReference>
<dbReference type="GO" id="GO:0016829">
    <property type="term" value="F:lyase activity"/>
    <property type="evidence" value="ECO:0007669"/>
    <property type="project" value="UniProtKB-KW"/>
</dbReference>
<accession>T1BIZ1</accession>
<dbReference type="Pfam" id="PF00330">
    <property type="entry name" value="Aconitase"/>
    <property type="match status" value="1"/>
</dbReference>
<comment type="caution">
    <text evidence="6">The sequence shown here is derived from an EMBL/GenBank/DDBJ whole genome shotgun (WGS) entry which is preliminary data.</text>
</comment>
<keyword evidence="3" id="KW-0411">Iron-sulfur</keyword>
<evidence type="ECO:0000256" key="2">
    <source>
        <dbReference type="ARBA" id="ARBA00023004"/>
    </source>
</evidence>
<dbReference type="SUPFAM" id="SSF53732">
    <property type="entry name" value="Aconitase iron-sulfur domain"/>
    <property type="match status" value="1"/>
</dbReference>
<organism evidence="6">
    <name type="scientific">mine drainage metagenome</name>
    <dbReference type="NCBI Taxonomy" id="410659"/>
    <lineage>
        <taxon>unclassified sequences</taxon>
        <taxon>metagenomes</taxon>
        <taxon>ecological metagenomes</taxon>
    </lineage>
</organism>
<feature type="non-terminal residue" evidence="6">
    <location>
        <position position="1"/>
    </location>
</feature>
<keyword evidence="1" id="KW-0479">Metal-binding</keyword>
<evidence type="ECO:0000256" key="4">
    <source>
        <dbReference type="SAM" id="MobiDB-lite"/>
    </source>
</evidence>
<dbReference type="InterPro" id="IPR001030">
    <property type="entry name" value="Acoase/IPM_deHydtase_lsu_aba"/>
</dbReference>
<dbReference type="Gene3D" id="3.30.499.10">
    <property type="entry name" value="Aconitase, domain 3"/>
    <property type="match status" value="1"/>
</dbReference>
<evidence type="ECO:0000256" key="3">
    <source>
        <dbReference type="ARBA" id="ARBA00023014"/>
    </source>
</evidence>
<keyword evidence="6" id="KW-0456">Lyase</keyword>
<evidence type="ECO:0000313" key="6">
    <source>
        <dbReference type="EMBL" id="EQD72961.1"/>
    </source>
</evidence>
<sequence length="128" mass="13115">PTLSGPRNPDEALALPDVPAALAKALGSYRGRHPRPGRPDPLSPDPPRDPADVPDGAVAIAAVTSCTNTSNPTVMVGAGLIAKAAQARGLHPPWWVKTSLAPGSKVVTEYLSRAGLLAPLSDLGFDVV</sequence>
<dbReference type="PANTHER" id="PTHR11670">
    <property type="entry name" value="ACONITASE/IRON-RESPONSIVE ELEMENT FAMILY MEMBER"/>
    <property type="match status" value="1"/>
</dbReference>
<name>T1BIZ1_9ZZZZ</name>
<keyword evidence="2" id="KW-0408">Iron</keyword>
<reference evidence="6" key="2">
    <citation type="journal article" date="2014" name="ISME J.">
        <title>Microbial stratification in low pH oxic and suboxic macroscopic growths along an acid mine drainage.</title>
        <authorList>
            <person name="Mendez-Garcia C."/>
            <person name="Mesa V."/>
            <person name="Sprenger R.R."/>
            <person name="Richter M."/>
            <person name="Diez M.S."/>
            <person name="Solano J."/>
            <person name="Bargiela R."/>
            <person name="Golyshina O.V."/>
            <person name="Manteca A."/>
            <person name="Ramos J.L."/>
            <person name="Gallego J.R."/>
            <person name="Llorente I."/>
            <person name="Martins Dos Santos V.A."/>
            <person name="Jensen O.N."/>
            <person name="Pelaez A.I."/>
            <person name="Sanchez J."/>
            <person name="Ferrer M."/>
        </authorList>
    </citation>
    <scope>NUCLEOTIDE SEQUENCE</scope>
</reference>
<evidence type="ECO:0000256" key="1">
    <source>
        <dbReference type="ARBA" id="ARBA00022723"/>
    </source>
</evidence>
<evidence type="ECO:0000259" key="5">
    <source>
        <dbReference type="Pfam" id="PF00330"/>
    </source>
</evidence>
<dbReference type="EC" id="4.2.1.-" evidence="6"/>
<dbReference type="InterPro" id="IPR015931">
    <property type="entry name" value="Acnase/IPM_dHydase_lsu_aba_1/3"/>
</dbReference>